<dbReference type="Gene3D" id="1.10.287.470">
    <property type="entry name" value="Helix hairpin bin"/>
    <property type="match status" value="1"/>
</dbReference>
<dbReference type="PANTHER" id="PTHR30469:SF15">
    <property type="entry name" value="HLYD FAMILY OF SECRETION PROTEINS"/>
    <property type="match status" value="1"/>
</dbReference>
<dbReference type="RefSeq" id="WP_308422365.1">
    <property type="nucleotide sequence ID" value="NZ_BMHW01000009.1"/>
</dbReference>
<dbReference type="GO" id="GO:1990281">
    <property type="term" value="C:efflux pump complex"/>
    <property type="evidence" value="ECO:0007669"/>
    <property type="project" value="TreeGrafter"/>
</dbReference>
<sequence>MPSQECSWAAALLFFMYLDPTRGTVDANERVKDIVASASALQASGPLELAQTEVTSVEPVSMAERLRVSGELQPISRVVMRARSAGKVLDLAVREGERVRAGDVILRFETDDLKSTLLECDSDRDAAEAELTLAMQALSRIEQLDAKNVTSKEQLEKASRDVAS</sequence>
<accession>A0A7W9YB64</accession>
<evidence type="ECO:0000313" key="3">
    <source>
        <dbReference type="Proteomes" id="UP000547879"/>
    </source>
</evidence>
<dbReference type="EMBL" id="JACHEG010000008">
    <property type="protein sequence ID" value="MBB6165247.1"/>
    <property type="molecule type" value="Genomic_DNA"/>
</dbReference>
<dbReference type="Proteomes" id="UP000547879">
    <property type="component" value="Unassembled WGS sequence"/>
</dbReference>
<feature type="coiled-coil region" evidence="1">
    <location>
        <begin position="124"/>
        <end position="161"/>
    </location>
</feature>
<dbReference type="AlphaFoldDB" id="A0A7W9YB64"/>
<comment type="caution">
    <text evidence="2">The sequence shown here is derived from an EMBL/GenBank/DDBJ whole genome shotgun (WGS) entry which is preliminary data.</text>
</comment>
<evidence type="ECO:0000313" key="2">
    <source>
        <dbReference type="EMBL" id="MBB6165247.1"/>
    </source>
</evidence>
<proteinExistence type="predicted"/>
<keyword evidence="3" id="KW-1185">Reference proteome</keyword>
<gene>
    <name evidence="2" type="ORF">HNQ72_005093</name>
</gene>
<dbReference type="SUPFAM" id="SSF111369">
    <property type="entry name" value="HlyD-like secretion proteins"/>
    <property type="match status" value="1"/>
</dbReference>
<protein>
    <submittedName>
        <fullName evidence="2">Multidrug efflux pump subunit AcrA (Membrane-fusion protein)</fullName>
    </submittedName>
</protein>
<name>A0A7W9YB64_9HYPH</name>
<dbReference type="Gene3D" id="2.40.50.100">
    <property type="match status" value="1"/>
</dbReference>
<dbReference type="PANTHER" id="PTHR30469">
    <property type="entry name" value="MULTIDRUG RESISTANCE PROTEIN MDTA"/>
    <property type="match status" value="1"/>
</dbReference>
<reference evidence="2 3" key="1">
    <citation type="submission" date="2020-08" db="EMBL/GenBank/DDBJ databases">
        <title>Genomic Encyclopedia of Type Strains, Phase IV (KMG-IV): sequencing the most valuable type-strain genomes for metagenomic binning, comparative biology and taxonomic classification.</title>
        <authorList>
            <person name="Goeker M."/>
        </authorList>
    </citation>
    <scope>NUCLEOTIDE SEQUENCE [LARGE SCALE GENOMIC DNA]</scope>
    <source>
        <strain evidence="2 3">DSM 100734</strain>
    </source>
</reference>
<organism evidence="2 3">
    <name type="scientific">Rhizobium wenxiniae</name>
    <dbReference type="NCBI Taxonomy" id="1737357"/>
    <lineage>
        <taxon>Bacteria</taxon>
        <taxon>Pseudomonadati</taxon>
        <taxon>Pseudomonadota</taxon>
        <taxon>Alphaproteobacteria</taxon>
        <taxon>Hyphomicrobiales</taxon>
        <taxon>Rhizobiaceae</taxon>
        <taxon>Rhizobium/Agrobacterium group</taxon>
        <taxon>Rhizobium</taxon>
    </lineage>
</organism>
<evidence type="ECO:0000256" key="1">
    <source>
        <dbReference type="SAM" id="Coils"/>
    </source>
</evidence>
<keyword evidence="1" id="KW-0175">Coiled coil</keyword>
<dbReference type="GO" id="GO:0015562">
    <property type="term" value="F:efflux transmembrane transporter activity"/>
    <property type="evidence" value="ECO:0007669"/>
    <property type="project" value="TreeGrafter"/>
</dbReference>